<dbReference type="EMBL" id="JARBDR010000918">
    <property type="protein sequence ID" value="KAJ8301701.1"/>
    <property type="molecule type" value="Genomic_DNA"/>
</dbReference>
<evidence type="ECO:0000259" key="9">
    <source>
        <dbReference type="PROSITE" id="PS50917"/>
    </source>
</evidence>
<organism evidence="10 11">
    <name type="scientific">Tegillarca granosa</name>
    <name type="common">Malaysian cockle</name>
    <name type="synonym">Anadara granosa</name>
    <dbReference type="NCBI Taxonomy" id="220873"/>
    <lineage>
        <taxon>Eukaryota</taxon>
        <taxon>Metazoa</taxon>
        <taxon>Spiralia</taxon>
        <taxon>Lophotrochozoa</taxon>
        <taxon>Mollusca</taxon>
        <taxon>Bivalvia</taxon>
        <taxon>Autobranchia</taxon>
        <taxon>Pteriomorphia</taxon>
        <taxon>Arcoida</taxon>
        <taxon>Arcoidea</taxon>
        <taxon>Arcidae</taxon>
        <taxon>Tegillarca</taxon>
    </lineage>
</organism>
<comment type="subcellular location">
    <subcellularLocation>
        <location evidence="1">Nucleus</location>
    </subcellularLocation>
</comment>
<dbReference type="Gene3D" id="3.30.70.330">
    <property type="match status" value="3"/>
</dbReference>
<feature type="region of interest" description="Disordered" evidence="7">
    <location>
        <begin position="170"/>
        <end position="240"/>
    </location>
</feature>
<comment type="caution">
    <text evidence="10">The sequence shown here is derived from an EMBL/GenBank/DDBJ whole genome shotgun (WGS) entry which is preliminary data.</text>
</comment>
<dbReference type="InterPro" id="IPR012921">
    <property type="entry name" value="SPOC_C"/>
</dbReference>
<dbReference type="CDD" id="cd12309">
    <property type="entry name" value="RRM2_Spen"/>
    <property type="match status" value="1"/>
</dbReference>
<name>A0ABQ9E8N2_TEGGR</name>
<comment type="similarity">
    <text evidence="2">Belongs to the RRM Spen family.</text>
</comment>
<keyword evidence="5" id="KW-0539">Nucleus</keyword>
<evidence type="ECO:0000256" key="7">
    <source>
        <dbReference type="SAM" id="MobiDB-lite"/>
    </source>
</evidence>
<gene>
    <name evidence="10" type="ORF">KUTeg_020688</name>
</gene>
<dbReference type="SMART" id="SM00360">
    <property type="entry name" value="RRM"/>
    <property type="match status" value="3"/>
</dbReference>
<feature type="domain" description="RRM" evidence="8">
    <location>
        <begin position="342"/>
        <end position="416"/>
    </location>
</feature>
<dbReference type="InterPro" id="IPR035979">
    <property type="entry name" value="RBD_domain_sf"/>
</dbReference>
<evidence type="ECO:0000259" key="8">
    <source>
        <dbReference type="PROSITE" id="PS50102"/>
    </source>
</evidence>
<evidence type="ECO:0000256" key="4">
    <source>
        <dbReference type="ARBA" id="ARBA00022884"/>
    </source>
</evidence>
<keyword evidence="4 6" id="KW-0694">RNA-binding</keyword>
<evidence type="ECO:0000313" key="11">
    <source>
        <dbReference type="Proteomes" id="UP001217089"/>
    </source>
</evidence>
<feature type="compositionally biased region" description="Basic and acidic residues" evidence="7">
    <location>
        <begin position="1"/>
        <end position="11"/>
    </location>
</feature>
<dbReference type="SUPFAM" id="SSF100939">
    <property type="entry name" value="SPOC domain-like"/>
    <property type="match status" value="1"/>
</dbReference>
<dbReference type="CDD" id="cd21544">
    <property type="entry name" value="SPOC_RBM15-like"/>
    <property type="match status" value="1"/>
</dbReference>
<dbReference type="InterPro" id="IPR000504">
    <property type="entry name" value="RRM_dom"/>
</dbReference>
<feature type="compositionally biased region" description="Basic and acidic residues" evidence="7">
    <location>
        <begin position="489"/>
        <end position="553"/>
    </location>
</feature>
<sequence>MKRSQDREGSPRSKRPRSGYIGSDHESLRDRMSPDYPDSSDRRDGRGREHKYRDFDHELDRGRSKYRDDRMGDDRGGFMPMPRTENLTPYYRSLCISNITSKISDLALKDTLYREFKKFGEFNVNIVYSGEQRVAYINFRYPEDAKIAKHSKVGKLMIFDRPVRLDSVYQKRKTSPNPDFEHRGGYRGFGRGSSPYRGKRPYQNRYNPGPIPGGRDMPPQGDRDRGEFNPGHPHFHKNQRSEKFPYHLDHILPEDDENATRTLFVGNLDYNIADLELKKLFERYGPIEDIDIKRPQKGQGNAYAFIRFFNLDYAHRAKVEMSGQYIGRFQCKIGYGKVTATTCLWVGGLGPWVTHETLEREFDRFGAIERIEWPHGKDYAYVLYGSIDAAQAAIQEMRGCPLGGPDKRLRVDFADASHIGGSPVRAEPAPSDSGRSFQGQGGQWRQYEGQSDRSPRRREDWQRDDPVNSYRNPDNPRDFESRGYGGDWDNDRQRKGRSPDDFDRNRKHSRTPDKFYDKDIRTRDNSGQRYSQERDVAGNEDGQRRLEDGRRNFQSDKEIERELEKVEDIAELSRFLPVAMNGALILKNSAFATRMHVVSGDVTLVDNLMRDPTSTETPVLRIRQRLRLDQPKLEDVGRRVSSAGPRGHCVLLGMPTTLQNYEDPTNTIQQRPLKNLVTYLRQKDAAGVISLPPYDCKDKDNVGVLYSFPPCQWGYNYLISRAPRLPSQPIQDDYLVMVVIVGAS</sequence>
<proteinExistence type="inferred from homology"/>
<feature type="domain" description="RRM" evidence="8">
    <location>
        <begin position="261"/>
        <end position="338"/>
    </location>
</feature>
<feature type="region of interest" description="Disordered" evidence="7">
    <location>
        <begin position="1"/>
        <end position="81"/>
    </location>
</feature>
<dbReference type="InterPro" id="IPR010912">
    <property type="entry name" value="SPOC_met"/>
</dbReference>
<protein>
    <recommendedName>
        <fullName evidence="12">RNA-binding protein 15</fullName>
    </recommendedName>
</protein>
<dbReference type="PROSITE" id="PS50102">
    <property type="entry name" value="RRM"/>
    <property type="match status" value="2"/>
</dbReference>
<evidence type="ECO:0008006" key="12">
    <source>
        <dbReference type="Google" id="ProtNLM"/>
    </source>
</evidence>
<dbReference type="InterPro" id="IPR012677">
    <property type="entry name" value="Nucleotide-bd_a/b_plait_sf"/>
</dbReference>
<feature type="domain" description="SPOC" evidence="9">
    <location>
        <begin position="569"/>
        <end position="743"/>
    </location>
</feature>
<evidence type="ECO:0000256" key="3">
    <source>
        <dbReference type="ARBA" id="ARBA00022553"/>
    </source>
</evidence>
<dbReference type="PANTHER" id="PTHR23189">
    <property type="entry name" value="RNA RECOGNITION MOTIF-CONTAINING"/>
    <property type="match status" value="1"/>
</dbReference>
<dbReference type="SUPFAM" id="SSF54928">
    <property type="entry name" value="RNA-binding domain, RBD"/>
    <property type="match status" value="3"/>
</dbReference>
<dbReference type="CDD" id="cd12308">
    <property type="entry name" value="RRM1_Spen"/>
    <property type="match status" value="1"/>
</dbReference>
<dbReference type="Pfam" id="PF07744">
    <property type="entry name" value="SPOC"/>
    <property type="match status" value="1"/>
</dbReference>
<feature type="compositionally biased region" description="Basic and acidic residues" evidence="7">
    <location>
        <begin position="450"/>
        <end position="466"/>
    </location>
</feature>
<evidence type="ECO:0000256" key="6">
    <source>
        <dbReference type="PROSITE-ProRule" id="PRU00176"/>
    </source>
</evidence>
<dbReference type="PROSITE" id="PS50917">
    <property type="entry name" value="SPOC"/>
    <property type="match status" value="1"/>
</dbReference>
<evidence type="ECO:0000313" key="10">
    <source>
        <dbReference type="EMBL" id="KAJ8301701.1"/>
    </source>
</evidence>
<keyword evidence="3" id="KW-0597">Phosphoprotein</keyword>
<feature type="region of interest" description="Disordered" evidence="7">
    <location>
        <begin position="418"/>
        <end position="553"/>
    </location>
</feature>
<dbReference type="InterPro" id="IPR016194">
    <property type="entry name" value="SPOC-like_C_dom_sf"/>
</dbReference>
<accession>A0ABQ9E8N2</accession>
<keyword evidence="11" id="KW-1185">Reference proteome</keyword>
<evidence type="ECO:0000256" key="1">
    <source>
        <dbReference type="ARBA" id="ARBA00004123"/>
    </source>
</evidence>
<dbReference type="Proteomes" id="UP001217089">
    <property type="component" value="Unassembled WGS sequence"/>
</dbReference>
<reference evidence="10 11" key="1">
    <citation type="submission" date="2022-12" db="EMBL/GenBank/DDBJ databases">
        <title>Chromosome-level genome of Tegillarca granosa.</title>
        <authorList>
            <person name="Kim J."/>
        </authorList>
    </citation>
    <scope>NUCLEOTIDE SEQUENCE [LARGE SCALE GENOMIC DNA]</scope>
    <source>
        <strain evidence="10">Teg-2019</strain>
        <tissue evidence="10">Adductor muscle</tissue>
    </source>
</reference>
<dbReference type="CDD" id="cd12310">
    <property type="entry name" value="RRM3_Spen"/>
    <property type="match status" value="1"/>
</dbReference>
<dbReference type="Gene3D" id="2.40.290.10">
    <property type="match status" value="1"/>
</dbReference>
<evidence type="ECO:0000256" key="5">
    <source>
        <dbReference type="ARBA" id="ARBA00023242"/>
    </source>
</evidence>
<feature type="compositionally biased region" description="Basic and acidic residues" evidence="7">
    <location>
        <begin position="23"/>
        <end position="76"/>
    </location>
</feature>
<evidence type="ECO:0000256" key="2">
    <source>
        <dbReference type="ARBA" id="ARBA00005387"/>
    </source>
</evidence>
<dbReference type="Pfam" id="PF00076">
    <property type="entry name" value="RRM_1"/>
    <property type="match status" value="2"/>
</dbReference>